<dbReference type="AlphaFoldDB" id="C2XRX9"/>
<dbReference type="HOGENOM" id="CLU_2420775_0_0_9"/>
<keyword evidence="1" id="KW-0472">Membrane</keyword>
<sequence length="91" mass="10956">MNNEVHSSSKLLNRNNTEKLVLARHSKNHEILLQPNSVCRLYFSSLHYLINKTHPFFHLIMYSIHLRILHTRLVLYLFKNSRKKLIQNTKF</sequence>
<keyword evidence="1" id="KW-1133">Transmembrane helix</keyword>
<dbReference type="Proteomes" id="UP000001753">
    <property type="component" value="Chromosome"/>
</dbReference>
<comment type="caution">
    <text evidence="2">The sequence shown here is derived from an EMBL/GenBank/DDBJ whole genome shotgun (WGS) entry which is preliminary data.</text>
</comment>
<protein>
    <submittedName>
        <fullName evidence="2">Uncharacterized protein</fullName>
    </submittedName>
</protein>
<evidence type="ECO:0000313" key="2">
    <source>
        <dbReference type="EMBL" id="EEL71594.1"/>
    </source>
</evidence>
<evidence type="ECO:0000256" key="1">
    <source>
        <dbReference type="SAM" id="Phobius"/>
    </source>
</evidence>
<organism evidence="2">
    <name type="scientific">Bacillus mycoides</name>
    <dbReference type="NCBI Taxonomy" id="1405"/>
    <lineage>
        <taxon>Bacteria</taxon>
        <taxon>Bacillati</taxon>
        <taxon>Bacillota</taxon>
        <taxon>Bacilli</taxon>
        <taxon>Bacillales</taxon>
        <taxon>Bacillaceae</taxon>
        <taxon>Bacillus</taxon>
        <taxon>Bacillus cereus group</taxon>
    </lineage>
</organism>
<keyword evidence="1" id="KW-0812">Transmembrane</keyword>
<accession>C2XRX9</accession>
<proteinExistence type="predicted"/>
<dbReference type="EMBL" id="ACMP01000053">
    <property type="protein sequence ID" value="EEL71594.1"/>
    <property type="molecule type" value="Genomic_DNA"/>
</dbReference>
<reference evidence="2" key="1">
    <citation type="journal article" date="2012" name="Genome Res.">
        <title>Genomic characterization of the Bacillus cereus sensu lato species: Backdrop to the evolution of Bacillus anthracis.</title>
        <authorList>
            <person name="Zwick M.E."/>
            <person name="Joseph S.J."/>
            <person name="Didelot X."/>
            <person name="Chen P.E."/>
            <person name="Bishop-Lilly K.A."/>
            <person name="Stewart A.C."/>
            <person name="Willner K."/>
            <person name="Nolan N."/>
            <person name="Lentz S."/>
            <person name="Thomason M.K."/>
            <person name="Sozhamannan S."/>
            <person name="Mateczun A.J."/>
            <person name="Du L."/>
            <person name="Read T.D."/>
        </authorList>
    </citation>
    <scope>NUCLEOTIDE SEQUENCE [LARGE SCALE GENOMIC DNA]</scope>
    <source>
        <strain evidence="2">AH603</strain>
    </source>
</reference>
<feature type="transmembrane region" description="Helical" evidence="1">
    <location>
        <begin position="56"/>
        <end position="78"/>
    </location>
</feature>
<name>C2XRX9_BACMY</name>
<gene>
    <name evidence="2" type="ORF">bcere0026_14440</name>
</gene>